<evidence type="ECO:0000313" key="3">
    <source>
        <dbReference type="Proteomes" id="UP001331761"/>
    </source>
</evidence>
<keyword evidence="1" id="KW-0472">Membrane</keyword>
<keyword evidence="3" id="KW-1185">Reference proteome</keyword>
<sequence>MGCTTCFCWDNSFAAISSVEVFLIYWQLCGSLQSFHRQVVECQDGKGLSDGNRKLKRNVVWFNVIIFMEVFIISLYSILYYVESNQAEFVMKQSKMFYFPQLRIVNSFVTLYTYIAWNVSMFIYIMYTDAAYLEVKHYNDNLKKLDGSSCNIESTLLSEMDVYGKICDVVRELDAIFRLYAFIMLAIIIPSVIFTLMMLNQRIHGFKDLIICSPSIALCIYSFLAVTLAPARLHDECCGFWLQHMHSLITDRGIKAHPSSSVTYEWEIQEGSDDPKKITVRVTIAYGAKSPHTSTEEETNINAEVYLGKVSRSRTCLIRNESIWFPYRKDVFMIAQALSSHMQQHDLGISIWGFAILSRPLILAVIFTTS</sequence>
<keyword evidence="1" id="KW-1133">Transmembrane helix</keyword>
<dbReference type="PANTHER" id="PTHR34492">
    <property type="entry name" value="GUSTATORY RECEPTOR FAMILY"/>
    <property type="match status" value="1"/>
</dbReference>
<dbReference type="Proteomes" id="UP001331761">
    <property type="component" value="Unassembled WGS sequence"/>
</dbReference>
<dbReference type="EMBL" id="WIXE01024159">
    <property type="protein sequence ID" value="KAK5965863.1"/>
    <property type="molecule type" value="Genomic_DNA"/>
</dbReference>
<evidence type="ECO:0000256" key="1">
    <source>
        <dbReference type="SAM" id="Phobius"/>
    </source>
</evidence>
<proteinExistence type="predicted"/>
<evidence type="ECO:0008006" key="4">
    <source>
        <dbReference type="Google" id="ProtNLM"/>
    </source>
</evidence>
<protein>
    <recommendedName>
        <fullName evidence="4">Gustatory receptor</fullName>
    </recommendedName>
</protein>
<feature type="transmembrane region" description="Helical" evidence="1">
    <location>
        <begin position="103"/>
        <end position="127"/>
    </location>
</feature>
<evidence type="ECO:0000313" key="2">
    <source>
        <dbReference type="EMBL" id="KAK5965863.1"/>
    </source>
</evidence>
<dbReference type="AlphaFoldDB" id="A0AAN8F6A8"/>
<accession>A0AAN8F6A8</accession>
<comment type="caution">
    <text evidence="2">The sequence shown here is derived from an EMBL/GenBank/DDBJ whole genome shotgun (WGS) entry which is preliminary data.</text>
</comment>
<feature type="transmembrane region" description="Helical" evidence="1">
    <location>
        <begin position="60"/>
        <end position="82"/>
    </location>
</feature>
<reference evidence="2 3" key="1">
    <citation type="submission" date="2019-10" db="EMBL/GenBank/DDBJ databases">
        <title>Assembly and Annotation for the nematode Trichostrongylus colubriformis.</title>
        <authorList>
            <person name="Martin J."/>
        </authorList>
    </citation>
    <scope>NUCLEOTIDE SEQUENCE [LARGE SCALE GENOMIC DNA]</scope>
    <source>
        <strain evidence="2">G859</strain>
        <tissue evidence="2">Whole worm</tissue>
    </source>
</reference>
<feature type="transmembrane region" description="Helical" evidence="1">
    <location>
        <begin position="179"/>
        <end position="197"/>
    </location>
</feature>
<feature type="transmembrane region" description="Helical" evidence="1">
    <location>
        <begin position="209"/>
        <end position="229"/>
    </location>
</feature>
<organism evidence="2 3">
    <name type="scientific">Trichostrongylus colubriformis</name>
    <name type="common">Black scour worm</name>
    <dbReference type="NCBI Taxonomy" id="6319"/>
    <lineage>
        <taxon>Eukaryota</taxon>
        <taxon>Metazoa</taxon>
        <taxon>Ecdysozoa</taxon>
        <taxon>Nematoda</taxon>
        <taxon>Chromadorea</taxon>
        <taxon>Rhabditida</taxon>
        <taxon>Rhabditina</taxon>
        <taxon>Rhabditomorpha</taxon>
        <taxon>Strongyloidea</taxon>
        <taxon>Trichostrongylidae</taxon>
        <taxon>Trichostrongylus</taxon>
    </lineage>
</organism>
<dbReference type="PANTHER" id="PTHR34492:SF2">
    <property type="entry name" value="G PROTEIN-COUPLED RECEPTOR"/>
    <property type="match status" value="1"/>
</dbReference>
<name>A0AAN8F6A8_TRICO</name>
<keyword evidence="1" id="KW-0812">Transmembrane</keyword>
<gene>
    <name evidence="2" type="ORF">GCK32_002529</name>
</gene>